<dbReference type="EMBL" id="AZFC01000005">
    <property type="protein sequence ID" value="KRL49714.1"/>
    <property type="molecule type" value="Genomic_DNA"/>
</dbReference>
<dbReference type="Gene3D" id="1.10.520.40">
    <property type="entry name" value="CRISPR-associated protein Cse2"/>
    <property type="match status" value="1"/>
</dbReference>
<dbReference type="Pfam" id="PF09485">
    <property type="entry name" value="CRISPR_Cse2"/>
    <property type="match status" value="1"/>
</dbReference>
<dbReference type="PATRIC" id="fig|1423805.4.peg.2505"/>
<dbReference type="Proteomes" id="UP000051835">
    <property type="component" value="Unassembled WGS sequence"/>
</dbReference>
<dbReference type="NCBIfam" id="TIGR02548">
    <property type="entry name" value="casB_cse2"/>
    <property type="match status" value="1"/>
</dbReference>
<name>A0A0R1R6S7_9LACO</name>
<proteinExistence type="predicted"/>
<evidence type="ECO:0000313" key="1">
    <source>
        <dbReference type="EMBL" id="KRL49714.1"/>
    </source>
</evidence>
<evidence type="ECO:0000313" key="2">
    <source>
        <dbReference type="Proteomes" id="UP000051835"/>
    </source>
</evidence>
<accession>A0A0R1R6S7</accession>
<dbReference type="InterPro" id="IPR013382">
    <property type="entry name" value="CRISPR-assoc_prot_Cse2"/>
</dbReference>
<dbReference type="AlphaFoldDB" id="A0A0R1R6S7"/>
<organism evidence="1 2">
    <name type="scientific">Levilactobacillus spicheri DSM 15429</name>
    <dbReference type="NCBI Taxonomy" id="1423805"/>
    <lineage>
        <taxon>Bacteria</taxon>
        <taxon>Bacillati</taxon>
        <taxon>Bacillota</taxon>
        <taxon>Bacilli</taxon>
        <taxon>Lactobacillales</taxon>
        <taxon>Lactobacillaceae</taxon>
        <taxon>Levilactobacillus</taxon>
    </lineage>
</organism>
<comment type="caution">
    <text evidence="1">The sequence shown here is derived from an EMBL/GenBank/DDBJ whole genome shotgun (WGS) entry which is preliminary data.</text>
</comment>
<gene>
    <name evidence="1" type="ORF">FD37_GL002432</name>
</gene>
<sequence>MKILKASKRAPQVDYAQLAQDVYGLQQNYQWANQIRLRWGEQYFWQESSNTQTEGKTHA</sequence>
<protein>
    <submittedName>
        <fullName evidence="1">Uncharacterized protein</fullName>
    </submittedName>
</protein>
<reference evidence="1 2" key="1">
    <citation type="journal article" date="2015" name="Genome Announc.">
        <title>Expanding the biotechnology potential of lactobacilli through comparative genomics of 213 strains and associated genera.</title>
        <authorList>
            <person name="Sun Z."/>
            <person name="Harris H.M."/>
            <person name="McCann A."/>
            <person name="Guo C."/>
            <person name="Argimon S."/>
            <person name="Zhang W."/>
            <person name="Yang X."/>
            <person name="Jeffery I.B."/>
            <person name="Cooney J.C."/>
            <person name="Kagawa T.F."/>
            <person name="Liu W."/>
            <person name="Song Y."/>
            <person name="Salvetti E."/>
            <person name="Wrobel A."/>
            <person name="Rasinkangas P."/>
            <person name="Parkhill J."/>
            <person name="Rea M.C."/>
            <person name="O'Sullivan O."/>
            <person name="Ritari J."/>
            <person name="Douillard F.P."/>
            <person name="Paul Ross R."/>
            <person name="Yang R."/>
            <person name="Briner A.E."/>
            <person name="Felis G.E."/>
            <person name="de Vos W.M."/>
            <person name="Barrangou R."/>
            <person name="Klaenhammer T.R."/>
            <person name="Caufield P.W."/>
            <person name="Cui Y."/>
            <person name="Zhang H."/>
            <person name="O'Toole P.W."/>
        </authorList>
    </citation>
    <scope>NUCLEOTIDE SEQUENCE [LARGE SCALE GENOMIC DNA]</scope>
    <source>
        <strain evidence="1 2">DSM 15429</strain>
    </source>
</reference>
<dbReference type="InterPro" id="IPR038287">
    <property type="entry name" value="Cse2_sf"/>
</dbReference>